<dbReference type="AlphaFoldDB" id="A0A239FRK1"/>
<protein>
    <submittedName>
        <fullName evidence="1">Uncharacterized protein</fullName>
    </submittedName>
</protein>
<evidence type="ECO:0000313" key="1">
    <source>
        <dbReference type="EMBL" id="SNS59429.1"/>
    </source>
</evidence>
<organism evidence="1 2">
    <name type="scientific">Rhodococcoides kyotonense</name>
    <dbReference type="NCBI Taxonomy" id="398843"/>
    <lineage>
        <taxon>Bacteria</taxon>
        <taxon>Bacillati</taxon>
        <taxon>Actinomycetota</taxon>
        <taxon>Actinomycetes</taxon>
        <taxon>Mycobacteriales</taxon>
        <taxon>Nocardiaceae</taxon>
        <taxon>Rhodococcoides</taxon>
    </lineage>
</organism>
<dbReference type="OrthoDB" id="3626984at2"/>
<reference evidence="2" key="1">
    <citation type="submission" date="2017-06" db="EMBL/GenBank/DDBJ databases">
        <authorList>
            <person name="Varghese N."/>
            <person name="Submissions S."/>
        </authorList>
    </citation>
    <scope>NUCLEOTIDE SEQUENCE [LARGE SCALE GENOMIC DNA]</scope>
    <source>
        <strain evidence="2">JCM 23211</strain>
    </source>
</reference>
<evidence type="ECO:0000313" key="2">
    <source>
        <dbReference type="Proteomes" id="UP000198327"/>
    </source>
</evidence>
<dbReference type="Proteomes" id="UP000198327">
    <property type="component" value="Unassembled WGS sequence"/>
</dbReference>
<accession>A0A239FRK1</accession>
<keyword evidence="2" id="KW-1185">Reference proteome</keyword>
<sequence>MPANLPRPQSCKGCGDPIIFATTNPGGKAMPVDAAPSDAGNVVLHATGTDVTATVLRKTQVAGARAAGQPLYESHFASCRDAATFRKVYR</sequence>
<gene>
    <name evidence="1" type="ORF">SAMN05421642_103421</name>
</gene>
<dbReference type="EMBL" id="FZOW01000003">
    <property type="protein sequence ID" value="SNS59429.1"/>
    <property type="molecule type" value="Genomic_DNA"/>
</dbReference>
<name>A0A239FRK1_9NOCA</name>
<proteinExistence type="predicted"/>
<dbReference type="RefSeq" id="WP_089244633.1">
    <property type="nucleotide sequence ID" value="NZ_FZOW01000003.1"/>
</dbReference>